<dbReference type="Proteomes" id="UP000256690">
    <property type="component" value="Unassembled WGS sequence"/>
</dbReference>
<dbReference type="RefSeq" id="XP_026603117.1">
    <property type="nucleotide sequence ID" value="XM_026748813.1"/>
</dbReference>
<evidence type="ECO:0000313" key="1">
    <source>
        <dbReference type="EMBL" id="RDW76805.1"/>
    </source>
</evidence>
<dbReference type="EMBL" id="PVWQ01000007">
    <property type="protein sequence ID" value="RDW76805.1"/>
    <property type="molecule type" value="Genomic_DNA"/>
</dbReference>
<reference evidence="1 2" key="1">
    <citation type="journal article" date="2018" name="IMA Fungus">
        <title>IMA Genome-F 9: Draft genome sequence of Annulohypoxylon stygium, Aspergillus mulundensis, Berkeleyomyces basicola (syn. Thielaviopsis basicola), Ceratocystis smalleyi, two Cercospora beticola strains, Coleophoma cylindrospora, Fusarium fracticaudum, Phialophora cf. hyalina, and Morchella septimelata.</title>
        <authorList>
            <person name="Wingfield B.D."/>
            <person name="Bills G.F."/>
            <person name="Dong Y."/>
            <person name="Huang W."/>
            <person name="Nel W.J."/>
            <person name="Swalarsk-Parry B.S."/>
            <person name="Vaghefi N."/>
            <person name="Wilken P.M."/>
            <person name="An Z."/>
            <person name="de Beer Z.W."/>
            <person name="De Vos L."/>
            <person name="Chen L."/>
            <person name="Duong T.A."/>
            <person name="Gao Y."/>
            <person name="Hammerbacher A."/>
            <person name="Kikkert J.R."/>
            <person name="Li Y."/>
            <person name="Li H."/>
            <person name="Li K."/>
            <person name="Li Q."/>
            <person name="Liu X."/>
            <person name="Ma X."/>
            <person name="Naidoo K."/>
            <person name="Pethybridge S.J."/>
            <person name="Sun J."/>
            <person name="Steenkamp E.T."/>
            <person name="van der Nest M.A."/>
            <person name="van Wyk S."/>
            <person name="Wingfield M.J."/>
            <person name="Xiong C."/>
            <person name="Yue Q."/>
            <person name="Zhang X."/>
        </authorList>
    </citation>
    <scope>NUCLEOTIDE SEQUENCE [LARGE SCALE GENOMIC DNA]</scope>
    <source>
        <strain evidence="1 2">DSM 5745</strain>
    </source>
</reference>
<sequence>MSTEPASGVAAATKVGRILADAQVGALLWGALPISLIADKYESDFPEISFVVLNHQIKVAETVLKACGYHLCRNPQCTMLEERAPGPVPTAHFHEQSFWISLLSKSDTLWWLPDWHHGPPAAQDPHLILTNDPRLPPAYNNGNVVGPTGPWLGFPGCLTLNPSAFTESILYLRVRDMLPPNRGSHPLEKVWRAMQYAMSDYGTPGQRPNTGPYRRTLRPEFQLAWDYLNGRRPDGHNISHGLCRLRGHLIDTGGLPSDSPNWNPRRYTKWEDIEVDYRRRGITDSPSVCIGPLR</sequence>
<comment type="caution">
    <text evidence="1">The sequence shown here is derived from an EMBL/GenBank/DDBJ whole genome shotgun (WGS) entry which is preliminary data.</text>
</comment>
<accession>A0A3D8RS19</accession>
<name>A0A3D8RS19_9EURO</name>
<protein>
    <submittedName>
        <fullName evidence="1">Uncharacterized protein</fullName>
    </submittedName>
</protein>
<proteinExistence type="predicted"/>
<gene>
    <name evidence="1" type="ORF">DSM5745_06797</name>
</gene>
<dbReference type="OrthoDB" id="4499271at2759"/>
<keyword evidence="2" id="KW-1185">Reference proteome</keyword>
<organism evidence="1 2">
    <name type="scientific">Aspergillus mulundensis</name>
    <dbReference type="NCBI Taxonomy" id="1810919"/>
    <lineage>
        <taxon>Eukaryota</taxon>
        <taxon>Fungi</taxon>
        <taxon>Dikarya</taxon>
        <taxon>Ascomycota</taxon>
        <taxon>Pezizomycotina</taxon>
        <taxon>Eurotiomycetes</taxon>
        <taxon>Eurotiomycetidae</taxon>
        <taxon>Eurotiales</taxon>
        <taxon>Aspergillaceae</taxon>
        <taxon>Aspergillus</taxon>
        <taxon>Aspergillus subgen. Nidulantes</taxon>
    </lineage>
</organism>
<dbReference type="GeneID" id="38117167"/>
<dbReference type="AlphaFoldDB" id="A0A3D8RS19"/>
<evidence type="ECO:0000313" key="2">
    <source>
        <dbReference type="Proteomes" id="UP000256690"/>
    </source>
</evidence>